<dbReference type="Proteomes" id="UP000283387">
    <property type="component" value="Unassembled WGS sequence"/>
</dbReference>
<gene>
    <name evidence="1" type="ORF">BC643_0971</name>
</gene>
<evidence type="ECO:0000313" key="2">
    <source>
        <dbReference type="Proteomes" id="UP000283387"/>
    </source>
</evidence>
<organism evidence="1 2">
    <name type="scientific">Mangrovibacterium diazotrophicum</name>
    <dbReference type="NCBI Taxonomy" id="1261403"/>
    <lineage>
        <taxon>Bacteria</taxon>
        <taxon>Pseudomonadati</taxon>
        <taxon>Bacteroidota</taxon>
        <taxon>Bacteroidia</taxon>
        <taxon>Marinilabiliales</taxon>
        <taxon>Prolixibacteraceae</taxon>
        <taxon>Mangrovibacterium</taxon>
    </lineage>
</organism>
<evidence type="ECO:0000313" key="1">
    <source>
        <dbReference type="EMBL" id="RKD90630.1"/>
    </source>
</evidence>
<dbReference type="EMBL" id="RAPN01000001">
    <property type="protein sequence ID" value="RKD90630.1"/>
    <property type="molecule type" value="Genomic_DNA"/>
</dbReference>
<comment type="caution">
    <text evidence="1">The sequence shown here is derived from an EMBL/GenBank/DDBJ whole genome shotgun (WGS) entry which is preliminary data.</text>
</comment>
<reference evidence="1 2" key="1">
    <citation type="submission" date="2018-09" db="EMBL/GenBank/DDBJ databases">
        <title>Genomic Encyclopedia of Archaeal and Bacterial Type Strains, Phase II (KMG-II): from individual species to whole genera.</title>
        <authorList>
            <person name="Goeker M."/>
        </authorList>
    </citation>
    <scope>NUCLEOTIDE SEQUENCE [LARGE SCALE GENOMIC DNA]</scope>
    <source>
        <strain evidence="1 2">DSM 27148</strain>
    </source>
</reference>
<keyword evidence="2" id="KW-1185">Reference proteome</keyword>
<sequence>MGRKSEPLTEREEQKFLKKLFLSKIKSCALLKLLKCASGGVSREFAGLKCKYS</sequence>
<protein>
    <submittedName>
        <fullName evidence="1">Uncharacterized protein</fullName>
    </submittedName>
</protein>
<proteinExistence type="predicted"/>
<name>A0A419W5D0_9BACT</name>
<accession>A0A419W5D0</accession>
<dbReference type="AlphaFoldDB" id="A0A419W5D0"/>